<dbReference type="RefSeq" id="WP_226614498.1">
    <property type="nucleotide sequence ID" value="NZ_JAJAQI010000111.1"/>
</dbReference>
<feature type="transmembrane region" description="Helical" evidence="10">
    <location>
        <begin position="186"/>
        <end position="204"/>
    </location>
</feature>
<feature type="transmembrane region" description="Helical" evidence="10">
    <location>
        <begin position="84"/>
        <end position="107"/>
    </location>
</feature>
<keyword evidence="2" id="KW-0813">Transport</keyword>
<evidence type="ECO:0000256" key="6">
    <source>
        <dbReference type="ARBA" id="ARBA00023053"/>
    </source>
</evidence>
<keyword evidence="6" id="KW-0915">Sodium</keyword>
<comment type="subcellular location">
    <subcellularLocation>
        <location evidence="1">Cell membrane</location>
        <topology evidence="1">Multi-pass membrane protein</topology>
    </subcellularLocation>
</comment>
<evidence type="ECO:0000256" key="5">
    <source>
        <dbReference type="ARBA" id="ARBA00022989"/>
    </source>
</evidence>
<keyword evidence="9" id="KW-0739">Sodium transport</keyword>
<dbReference type="AlphaFoldDB" id="A0A9X1IIY5"/>
<dbReference type="GO" id="GO:0015386">
    <property type="term" value="F:potassium:proton antiporter activity"/>
    <property type="evidence" value="ECO:0007669"/>
    <property type="project" value="TreeGrafter"/>
</dbReference>
<dbReference type="PANTHER" id="PTHR10110">
    <property type="entry name" value="SODIUM/HYDROGEN EXCHANGER"/>
    <property type="match status" value="1"/>
</dbReference>
<dbReference type="InterPro" id="IPR006153">
    <property type="entry name" value="Cation/H_exchanger_TM"/>
</dbReference>
<accession>A0A9X1IIY5</accession>
<gene>
    <name evidence="12" type="ORF">LHA35_27785</name>
</gene>
<reference evidence="12" key="1">
    <citation type="submission" date="2021-10" db="EMBL/GenBank/DDBJ databases">
        <title>Roseicella aerolatum sp. nov., isolated from aerosols of e-waste dismantling site.</title>
        <authorList>
            <person name="Qin T."/>
        </authorList>
    </citation>
    <scope>NUCLEOTIDE SEQUENCE</scope>
    <source>
        <strain evidence="12">GB24</strain>
    </source>
</reference>
<dbReference type="InterPro" id="IPR018422">
    <property type="entry name" value="Cation/H_exchanger_CPA1"/>
</dbReference>
<feature type="transmembrane region" description="Helical" evidence="10">
    <location>
        <begin position="308"/>
        <end position="330"/>
    </location>
</feature>
<dbReference type="EMBL" id="JAJAQI010000111">
    <property type="protein sequence ID" value="MCB4825510.1"/>
    <property type="molecule type" value="Genomic_DNA"/>
</dbReference>
<dbReference type="GO" id="GO:0015385">
    <property type="term" value="F:sodium:proton antiporter activity"/>
    <property type="evidence" value="ECO:0007669"/>
    <property type="project" value="InterPro"/>
</dbReference>
<evidence type="ECO:0000256" key="9">
    <source>
        <dbReference type="ARBA" id="ARBA00023201"/>
    </source>
</evidence>
<feature type="transmembrane region" description="Helical" evidence="10">
    <location>
        <begin position="224"/>
        <end position="252"/>
    </location>
</feature>
<name>A0A9X1IIY5_9PROT</name>
<dbReference type="GO" id="GO:0051453">
    <property type="term" value="P:regulation of intracellular pH"/>
    <property type="evidence" value="ECO:0007669"/>
    <property type="project" value="TreeGrafter"/>
</dbReference>
<evidence type="ECO:0000256" key="2">
    <source>
        <dbReference type="ARBA" id="ARBA00022448"/>
    </source>
</evidence>
<keyword evidence="7" id="KW-0406">Ion transport</keyword>
<dbReference type="Pfam" id="PF00999">
    <property type="entry name" value="Na_H_Exchanger"/>
    <property type="match status" value="1"/>
</dbReference>
<feature type="transmembrane region" description="Helical" evidence="10">
    <location>
        <begin position="55"/>
        <end position="77"/>
    </location>
</feature>
<keyword evidence="3" id="KW-1003">Cell membrane</keyword>
<evidence type="ECO:0000313" key="13">
    <source>
        <dbReference type="Proteomes" id="UP001139311"/>
    </source>
</evidence>
<comment type="caution">
    <text evidence="12">The sequence shown here is derived from an EMBL/GenBank/DDBJ whole genome shotgun (WGS) entry which is preliminary data.</text>
</comment>
<evidence type="ECO:0000313" key="12">
    <source>
        <dbReference type="EMBL" id="MCB4825510.1"/>
    </source>
</evidence>
<evidence type="ECO:0000259" key="11">
    <source>
        <dbReference type="Pfam" id="PF00999"/>
    </source>
</evidence>
<feature type="transmembrane region" description="Helical" evidence="10">
    <location>
        <begin position="31"/>
        <end position="49"/>
    </location>
</feature>
<keyword evidence="8 10" id="KW-0472">Membrane</keyword>
<keyword evidence="5 10" id="KW-1133">Transmembrane helix</keyword>
<evidence type="ECO:0000256" key="7">
    <source>
        <dbReference type="ARBA" id="ARBA00023065"/>
    </source>
</evidence>
<feature type="transmembrane region" description="Helical" evidence="10">
    <location>
        <begin position="388"/>
        <end position="414"/>
    </location>
</feature>
<dbReference type="PANTHER" id="PTHR10110:SF86">
    <property type="entry name" value="SODIUM_HYDROGEN EXCHANGER 7"/>
    <property type="match status" value="1"/>
</dbReference>
<keyword evidence="4 10" id="KW-0812">Transmembrane</keyword>
<sequence length="489" mass="49604">MPEVQFVSGVIVALGLLLALARISGLPPSPVVFAGGIASVLLPVPLPALRTNPEIVLGLLLPPLLYAGVVALSLDLLRHALVRGVVAGLVLVIGVTLMVAAAAQVLLPGLDPVACLLIGVCAGIGDTRLPQETGQAQHLPRALTDAYAGQAVSARLLVVSLYLLAREAVGGPPPEVGAALQRIGTDLLGGGLLGAAVGLFAVEFRRRIGAASVEVAISAATPFLAAILAGAAGVSVAVTIVVAALTVVARAVDRRTGEAISSPEARLVSRHVWSEAELMLSAALYFLIGRALPEALGALGRYEPAQLVLAAAALLALVVGVQFLLALLAVAMPWTPRMPGADGRPAGALRIAAVAAWSPHRSAIALALALAVPAAAPDGRPFAERELVLALVALMVVLSGLVQGTTLPALLGWAQLGGAEEERRETELAQATAAAAQGRARRVADPEGAAAEGRRALARLRGRDAIGDAALQQADQAVASRAQAERAGE</sequence>
<evidence type="ECO:0000256" key="10">
    <source>
        <dbReference type="SAM" id="Phobius"/>
    </source>
</evidence>
<dbReference type="Proteomes" id="UP001139311">
    <property type="component" value="Unassembled WGS sequence"/>
</dbReference>
<protein>
    <submittedName>
        <fullName evidence="12">Cation:proton antiporter</fullName>
    </submittedName>
</protein>
<dbReference type="GO" id="GO:0098719">
    <property type="term" value="P:sodium ion import across plasma membrane"/>
    <property type="evidence" value="ECO:0007669"/>
    <property type="project" value="TreeGrafter"/>
</dbReference>
<proteinExistence type="predicted"/>
<evidence type="ECO:0000256" key="8">
    <source>
        <dbReference type="ARBA" id="ARBA00023136"/>
    </source>
</evidence>
<feature type="transmembrane region" description="Helical" evidence="10">
    <location>
        <begin position="6"/>
        <end position="24"/>
    </location>
</feature>
<dbReference type="GO" id="GO:0005886">
    <property type="term" value="C:plasma membrane"/>
    <property type="evidence" value="ECO:0007669"/>
    <property type="project" value="UniProtKB-SubCell"/>
</dbReference>
<feature type="domain" description="Cation/H+ exchanger transmembrane" evidence="11">
    <location>
        <begin position="11"/>
        <end position="411"/>
    </location>
</feature>
<evidence type="ECO:0000256" key="3">
    <source>
        <dbReference type="ARBA" id="ARBA00022475"/>
    </source>
</evidence>
<evidence type="ECO:0000256" key="1">
    <source>
        <dbReference type="ARBA" id="ARBA00004651"/>
    </source>
</evidence>
<evidence type="ECO:0000256" key="4">
    <source>
        <dbReference type="ARBA" id="ARBA00022692"/>
    </source>
</evidence>
<keyword evidence="13" id="KW-1185">Reference proteome</keyword>
<organism evidence="12 13">
    <name type="scientific">Roseicella aerolata</name>
    <dbReference type="NCBI Taxonomy" id="2883479"/>
    <lineage>
        <taxon>Bacteria</taxon>
        <taxon>Pseudomonadati</taxon>
        <taxon>Pseudomonadota</taxon>
        <taxon>Alphaproteobacteria</taxon>
        <taxon>Acetobacterales</taxon>
        <taxon>Roseomonadaceae</taxon>
        <taxon>Roseicella</taxon>
    </lineage>
</organism>